<accession>A0A9N9BMV7</accession>
<keyword evidence="2" id="KW-0406">Ion transport</keyword>
<reference evidence="3" key="1">
    <citation type="submission" date="2021-06" db="EMBL/GenBank/DDBJ databases">
        <authorList>
            <person name="Kallberg Y."/>
            <person name="Tangrot J."/>
            <person name="Rosling A."/>
        </authorList>
    </citation>
    <scope>NUCLEOTIDE SEQUENCE</scope>
    <source>
        <strain evidence="3">IN212</strain>
    </source>
</reference>
<name>A0A9N9BMV7_9GLOM</name>
<dbReference type="InterPro" id="IPR027417">
    <property type="entry name" value="P-loop_NTPase"/>
</dbReference>
<keyword evidence="4" id="KW-1185">Reference proteome</keyword>
<evidence type="ECO:0000256" key="1">
    <source>
        <dbReference type="ARBA" id="ARBA00022448"/>
    </source>
</evidence>
<evidence type="ECO:0000256" key="2">
    <source>
        <dbReference type="ARBA" id="ARBA00023065"/>
    </source>
</evidence>
<keyword evidence="1" id="KW-0813">Transport</keyword>
<dbReference type="EMBL" id="CAJVPZ010006140">
    <property type="protein sequence ID" value="CAG8569991.1"/>
    <property type="molecule type" value="Genomic_DNA"/>
</dbReference>
<dbReference type="Proteomes" id="UP000789396">
    <property type="component" value="Unassembled WGS sequence"/>
</dbReference>
<dbReference type="Gene3D" id="3.40.50.300">
    <property type="entry name" value="P-loop containing nucleotide triphosphate hydrolases"/>
    <property type="match status" value="1"/>
</dbReference>
<comment type="caution">
    <text evidence="3">The sequence shown here is derived from an EMBL/GenBank/DDBJ whole genome shotgun (WGS) entry which is preliminary data.</text>
</comment>
<organism evidence="3 4">
    <name type="scientific">Racocetra fulgida</name>
    <dbReference type="NCBI Taxonomy" id="60492"/>
    <lineage>
        <taxon>Eukaryota</taxon>
        <taxon>Fungi</taxon>
        <taxon>Fungi incertae sedis</taxon>
        <taxon>Mucoromycota</taxon>
        <taxon>Glomeromycotina</taxon>
        <taxon>Glomeromycetes</taxon>
        <taxon>Diversisporales</taxon>
        <taxon>Gigasporaceae</taxon>
        <taxon>Racocetra</taxon>
    </lineage>
</organism>
<dbReference type="OrthoDB" id="1735853at2759"/>
<sequence length="126" mass="14359">MNELEEKQLSDLEIVRNKLILEQESNKIVNDTHRASQVLEIQGKRAIVQVLIHVEFTDDILKIPISENLLAGLVKKVDKGVLDDEDNFSILFVAVGVNIETARFFKQDFEKNGSMERVSVVFKLGY</sequence>
<protein>
    <submittedName>
        <fullName evidence="3">16720_t:CDS:1</fullName>
    </submittedName>
</protein>
<dbReference type="GO" id="GO:0007035">
    <property type="term" value="P:vacuolar acidification"/>
    <property type="evidence" value="ECO:0007669"/>
    <property type="project" value="TreeGrafter"/>
</dbReference>
<evidence type="ECO:0000313" key="3">
    <source>
        <dbReference type="EMBL" id="CAG8569991.1"/>
    </source>
</evidence>
<dbReference type="PANTHER" id="PTHR43389:SF4">
    <property type="entry name" value="V-TYPE PROTON ATPASE SUBUNIT B"/>
    <property type="match status" value="1"/>
</dbReference>
<evidence type="ECO:0000313" key="4">
    <source>
        <dbReference type="Proteomes" id="UP000789396"/>
    </source>
</evidence>
<dbReference type="GO" id="GO:0046961">
    <property type="term" value="F:proton-transporting ATPase activity, rotational mechanism"/>
    <property type="evidence" value="ECO:0007669"/>
    <property type="project" value="TreeGrafter"/>
</dbReference>
<gene>
    <name evidence="3" type="ORF">RFULGI_LOCUS5414</name>
</gene>
<dbReference type="AlphaFoldDB" id="A0A9N9BMV7"/>
<proteinExistence type="predicted"/>
<dbReference type="InterPro" id="IPR022879">
    <property type="entry name" value="V-ATPase_su_B/beta"/>
</dbReference>
<dbReference type="PANTHER" id="PTHR43389">
    <property type="entry name" value="V-TYPE PROTON ATPASE SUBUNIT B"/>
    <property type="match status" value="1"/>
</dbReference>